<evidence type="ECO:0000256" key="1">
    <source>
        <dbReference type="ARBA" id="ARBA00004162"/>
    </source>
</evidence>
<name>A0A6I6JK39_9BACT</name>
<dbReference type="RefSeq" id="WP_158949877.1">
    <property type="nucleotide sequence ID" value="NZ_CP046400.1"/>
</dbReference>
<dbReference type="InterPro" id="IPR050330">
    <property type="entry name" value="Bact_OuterMem_StrucFunc"/>
</dbReference>
<dbReference type="PROSITE" id="PS51123">
    <property type="entry name" value="OMPA_2"/>
    <property type="match status" value="1"/>
</dbReference>
<gene>
    <name evidence="11" type="ORF">GM415_15795</name>
</gene>
<dbReference type="KEGG" id="psel:GM415_15795"/>
<evidence type="ECO:0000256" key="9">
    <source>
        <dbReference type="SAM" id="Phobius"/>
    </source>
</evidence>
<dbReference type="InterPro" id="IPR036737">
    <property type="entry name" value="OmpA-like_sf"/>
</dbReference>
<dbReference type="EMBL" id="CP046400">
    <property type="protein sequence ID" value="QGY41519.1"/>
    <property type="molecule type" value="Genomic_DNA"/>
</dbReference>
<dbReference type="GO" id="GO:0005886">
    <property type="term" value="C:plasma membrane"/>
    <property type="evidence" value="ECO:0007669"/>
    <property type="project" value="UniProtKB-SubCell"/>
</dbReference>
<organism evidence="11 12">
    <name type="scientific">Pseudodesulfovibrio cashew</name>
    <dbReference type="NCBI Taxonomy" id="2678688"/>
    <lineage>
        <taxon>Bacteria</taxon>
        <taxon>Pseudomonadati</taxon>
        <taxon>Thermodesulfobacteriota</taxon>
        <taxon>Desulfovibrionia</taxon>
        <taxon>Desulfovibrionales</taxon>
        <taxon>Desulfovibrionaceae</taxon>
    </lineage>
</organism>
<accession>A0A6I6JK39</accession>
<protein>
    <submittedName>
        <fullName evidence="11">OmpA family protein</fullName>
    </submittedName>
</protein>
<evidence type="ECO:0000313" key="11">
    <source>
        <dbReference type="EMBL" id="QGY41519.1"/>
    </source>
</evidence>
<dbReference type="CDD" id="cd07185">
    <property type="entry name" value="OmpA_C-like"/>
    <property type="match status" value="1"/>
</dbReference>
<evidence type="ECO:0000256" key="6">
    <source>
        <dbReference type="ARBA" id="ARBA00023136"/>
    </source>
</evidence>
<keyword evidence="12" id="KW-1185">Reference proteome</keyword>
<keyword evidence="3" id="KW-1003">Cell membrane</keyword>
<keyword evidence="5 9" id="KW-1133">Transmembrane helix</keyword>
<sequence length="248" mass="28162">MSEDLEDYRAYSSDDEDDSGSEWLTTFADLSMLLLVFFVLLYSMSTLDTDKFSQTFSSVTKALQGKMQKISTSRITQDEAGVLIDQALMRRQIIESQRKVFADVKTLQTKKGVEGVVSANFEDGVITLRVPGDIMFRPGQIDLTPRGAEMVLALKDFFIRHRDQTIKIVGYTDNVRPSSTSRFKDNWEISALRAVSVLRELLKMGIESTRLTATGLAYLNPLFPNTSDDYRARNRRVEFVLEKRVMGK</sequence>
<feature type="transmembrane region" description="Helical" evidence="9">
    <location>
        <begin position="23"/>
        <end position="42"/>
    </location>
</feature>
<dbReference type="Pfam" id="PF13677">
    <property type="entry name" value="MotB_plug"/>
    <property type="match status" value="1"/>
</dbReference>
<dbReference type="Pfam" id="PF00691">
    <property type="entry name" value="OmpA"/>
    <property type="match status" value="1"/>
</dbReference>
<evidence type="ECO:0000259" key="10">
    <source>
        <dbReference type="PROSITE" id="PS51123"/>
    </source>
</evidence>
<feature type="domain" description="OmpA-like" evidence="10">
    <location>
        <begin position="123"/>
        <end position="245"/>
    </location>
</feature>
<dbReference type="InterPro" id="IPR006665">
    <property type="entry name" value="OmpA-like"/>
</dbReference>
<feature type="region of interest" description="Disordered" evidence="8">
    <location>
        <begin position="1"/>
        <end position="20"/>
    </location>
</feature>
<evidence type="ECO:0000256" key="2">
    <source>
        <dbReference type="ARBA" id="ARBA00008914"/>
    </source>
</evidence>
<dbReference type="AlphaFoldDB" id="A0A6I6JK39"/>
<proteinExistence type="inferred from homology"/>
<evidence type="ECO:0000256" key="4">
    <source>
        <dbReference type="ARBA" id="ARBA00022692"/>
    </source>
</evidence>
<comment type="similarity">
    <text evidence="2">Belongs to the MotB family.</text>
</comment>
<reference evidence="11 12" key="1">
    <citation type="submission" date="2019-11" db="EMBL/GenBank/DDBJ databases">
        <authorList>
            <person name="Zheng R.K."/>
            <person name="Sun C.M."/>
        </authorList>
    </citation>
    <scope>NUCLEOTIDE SEQUENCE [LARGE SCALE GENOMIC DNA]</scope>
    <source>
        <strain evidence="11 12">SRB007</strain>
    </source>
</reference>
<dbReference type="PANTHER" id="PTHR30329">
    <property type="entry name" value="STATOR ELEMENT OF FLAGELLAR MOTOR COMPLEX"/>
    <property type="match status" value="1"/>
</dbReference>
<evidence type="ECO:0000256" key="3">
    <source>
        <dbReference type="ARBA" id="ARBA00022475"/>
    </source>
</evidence>
<dbReference type="InterPro" id="IPR025713">
    <property type="entry name" value="MotB-like_N_dom"/>
</dbReference>
<comment type="subcellular location">
    <subcellularLocation>
        <location evidence="1">Cell membrane</location>
        <topology evidence="1">Single-pass membrane protein</topology>
    </subcellularLocation>
</comment>
<evidence type="ECO:0000256" key="5">
    <source>
        <dbReference type="ARBA" id="ARBA00022989"/>
    </source>
</evidence>
<keyword evidence="4 9" id="KW-0812">Transmembrane</keyword>
<evidence type="ECO:0000313" key="12">
    <source>
        <dbReference type="Proteomes" id="UP000428328"/>
    </source>
</evidence>
<evidence type="ECO:0000256" key="8">
    <source>
        <dbReference type="SAM" id="MobiDB-lite"/>
    </source>
</evidence>
<dbReference type="SUPFAM" id="SSF103088">
    <property type="entry name" value="OmpA-like"/>
    <property type="match status" value="1"/>
</dbReference>
<keyword evidence="6 7" id="KW-0472">Membrane</keyword>
<dbReference type="PANTHER" id="PTHR30329:SF21">
    <property type="entry name" value="LIPOPROTEIN YIAD-RELATED"/>
    <property type="match status" value="1"/>
</dbReference>
<dbReference type="Gene3D" id="3.30.1330.60">
    <property type="entry name" value="OmpA-like domain"/>
    <property type="match status" value="1"/>
</dbReference>
<dbReference type="Proteomes" id="UP000428328">
    <property type="component" value="Chromosome"/>
</dbReference>
<evidence type="ECO:0000256" key="7">
    <source>
        <dbReference type="PROSITE-ProRule" id="PRU00473"/>
    </source>
</evidence>